<dbReference type="KEGG" id="nsh:GXM_07449"/>
<dbReference type="GO" id="GO:0046872">
    <property type="term" value="F:metal ion binding"/>
    <property type="evidence" value="ECO:0007669"/>
    <property type="project" value="UniProtKB-KW"/>
</dbReference>
<dbReference type="KEGG" id="nsh:GXM_09453"/>
<dbReference type="KEGG" id="nsh:GXM_09350"/>
<dbReference type="AlphaFoldDB" id="A0A5P8WJE8"/>
<feature type="region of interest" description="Disordered" evidence="3">
    <location>
        <begin position="210"/>
        <end position="242"/>
    </location>
</feature>
<dbReference type="InterPro" id="IPR027806">
    <property type="entry name" value="HARBI1_dom"/>
</dbReference>
<dbReference type="EMBL" id="CP045227">
    <property type="protein sequence ID" value="QFS51959.1"/>
    <property type="molecule type" value="Genomic_DNA"/>
</dbReference>
<dbReference type="EMBL" id="CP045227">
    <property type="protein sequence ID" value="QFS49859.1"/>
    <property type="molecule type" value="Genomic_DNA"/>
</dbReference>
<evidence type="ECO:0000313" key="7">
    <source>
        <dbReference type="EMBL" id="QFS49955.1"/>
    </source>
</evidence>
<keyword evidence="10" id="KW-0378">Hydrolase</keyword>
<evidence type="ECO:0000256" key="3">
    <source>
        <dbReference type="SAM" id="MobiDB-lite"/>
    </source>
</evidence>
<comment type="cofactor">
    <cofactor evidence="1">
        <name>a divalent metal cation</name>
        <dbReference type="ChEBI" id="CHEBI:60240"/>
    </cofactor>
</comment>
<dbReference type="EMBL" id="CP045227">
    <property type="protein sequence ID" value="QFS51856.1"/>
    <property type="molecule type" value="Genomic_DNA"/>
</dbReference>
<protein>
    <submittedName>
        <fullName evidence="10">Endonuclease DDE</fullName>
    </submittedName>
    <submittedName>
        <fullName evidence="6">Transposase</fullName>
    </submittedName>
</protein>
<evidence type="ECO:0000313" key="11">
    <source>
        <dbReference type="Proteomes" id="UP000326678"/>
    </source>
</evidence>
<sequence>MCIVLDYIQKYPLRAKQILGINYEQFQSLLKAAAEKHLKMKKENEKQKVRINSPGGGRKELLSTSEQICLCLFYLRQIPTFEILGMLFSVSKSKANATFHYWRKILREILPCSLLEQVGNQEGDLIIVQEILTSFKLLVDSVEQPIDRPSDNEEQKKFFSGKKKQHTLKSQVVGLPEAKDIVDIEVGFPGPTADINLFRQQQTKFDEGQEFEGDKGYQGGNNITTPHKKKRNQKLSDQQKEENKVLSSKRIFVEHLIRMIKIFQIASQRFRLNSDVYKQIILIVCGLVRLRIGALVL</sequence>
<dbReference type="KEGG" id="nsh:GXM_08823"/>
<feature type="domain" description="Transposase Helix-turn-helix" evidence="5">
    <location>
        <begin position="62"/>
        <end position="111"/>
    </location>
</feature>
<keyword evidence="10" id="KW-0255">Endonuclease</keyword>
<keyword evidence="10" id="KW-0540">Nuclease</keyword>
<dbReference type="PANTHER" id="PTHR23080">
    <property type="entry name" value="THAP DOMAIN PROTEIN"/>
    <property type="match status" value="1"/>
</dbReference>
<dbReference type="RefSeq" id="WP_152591097.1">
    <property type="nucleotide sequence ID" value="NZ_CP045227.1"/>
</dbReference>
<dbReference type="EMBL" id="CP045227">
    <property type="protein sequence ID" value="QFS49955.1"/>
    <property type="molecule type" value="Genomic_DNA"/>
</dbReference>
<dbReference type="InterPro" id="IPR027805">
    <property type="entry name" value="Transposase_HTH_dom"/>
</dbReference>
<dbReference type="Pfam" id="PF13613">
    <property type="entry name" value="HTH_Tnp_4"/>
    <property type="match status" value="1"/>
</dbReference>
<evidence type="ECO:0000259" key="4">
    <source>
        <dbReference type="Pfam" id="PF13359"/>
    </source>
</evidence>
<gene>
    <name evidence="6" type="ORF">GXM_07353</name>
    <name evidence="7" type="ORF">GXM_07449</name>
    <name evidence="8" type="ORF">GXM_08823</name>
    <name evidence="9" type="ORF">GXM_09350</name>
    <name evidence="10" type="ORF">GXM_09453</name>
</gene>
<evidence type="ECO:0000313" key="10">
    <source>
        <dbReference type="EMBL" id="QFS51959.1"/>
    </source>
</evidence>
<evidence type="ECO:0000256" key="2">
    <source>
        <dbReference type="ARBA" id="ARBA00022723"/>
    </source>
</evidence>
<evidence type="ECO:0000256" key="1">
    <source>
        <dbReference type="ARBA" id="ARBA00001968"/>
    </source>
</evidence>
<keyword evidence="11" id="KW-1185">Reference proteome</keyword>
<organism evidence="10 11">
    <name type="scientific">Nostoc sphaeroides CCNUC1</name>
    <dbReference type="NCBI Taxonomy" id="2653204"/>
    <lineage>
        <taxon>Bacteria</taxon>
        <taxon>Bacillati</taxon>
        <taxon>Cyanobacteriota</taxon>
        <taxon>Cyanophyceae</taxon>
        <taxon>Nostocales</taxon>
        <taxon>Nostocaceae</taxon>
        <taxon>Nostoc</taxon>
    </lineage>
</organism>
<proteinExistence type="predicted"/>
<name>A0A5P8WJE8_9NOSO</name>
<dbReference type="KEGG" id="nsh:GXM_07353"/>
<reference evidence="10 11" key="1">
    <citation type="submission" date="2019-10" db="EMBL/GenBank/DDBJ databases">
        <title>Genomic and transcriptomic insights into the perfect genentic adaptation of a filamentous nitrogen-fixing cyanobacterium to rice fields.</title>
        <authorList>
            <person name="Chen Z."/>
        </authorList>
    </citation>
    <scope>NUCLEOTIDE SEQUENCE [LARGE SCALE GENOMIC DNA]</scope>
    <source>
        <strain evidence="10">CCNUC1</strain>
    </source>
</reference>
<dbReference type="Proteomes" id="UP000326678">
    <property type="component" value="Chromosome Gxm2"/>
</dbReference>
<dbReference type="Pfam" id="PF13359">
    <property type="entry name" value="DDE_Tnp_4"/>
    <property type="match status" value="1"/>
</dbReference>
<evidence type="ECO:0000313" key="6">
    <source>
        <dbReference type="EMBL" id="QFS49859.1"/>
    </source>
</evidence>
<evidence type="ECO:0000313" key="8">
    <source>
        <dbReference type="EMBL" id="QFS51329.1"/>
    </source>
</evidence>
<dbReference type="GO" id="GO:0004519">
    <property type="term" value="F:endonuclease activity"/>
    <property type="evidence" value="ECO:0007669"/>
    <property type="project" value="UniProtKB-KW"/>
</dbReference>
<accession>A0A5P8WJE8</accession>
<feature type="domain" description="DDE Tnp4" evidence="4">
    <location>
        <begin position="139"/>
        <end position="288"/>
    </location>
</feature>
<evidence type="ECO:0000313" key="9">
    <source>
        <dbReference type="EMBL" id="QFS51856.1"/>
    </source>
</evidence>
<evidence type="ECO:0000259" key="5">
    <source>
        <dbReference type="Pfam" id="PF13613"/>
    </source>
</evidence>
<keyword evidence="2" id="KW-0479">Metal-binding</keyword>
<dbReference type="EMBL" id="CP045227">
    <property type="protein sequence ID" value="QFS51329.1"/>
    <property type="molecule type" value="Genomic_DNA"/>
</dbReference>